<dbReference type="OrthoDB" id="26203at2759"/>
<evidence type="ECO:0000259" key="10">
    <source>
        <dbReference type="PROSITE" id="PS50261"/>
    </source>
</evidence>
<reference evidence="11 12" key="1">
    <citation type="submission" date="2018-06" db="EMBL/GenBank/DDBJ databases">
        <title>Comparative genomics reveals the genomic features of Rhizophagus irregularis, R. cerebriforme, R. diaphanum and Gigaspora rosea, and their symbiotic lifestyle signature.</title>
        <authorList>
            <person name="Morin E."/>
            <person name="San Clemente H."/>
            <person name="Chen E.C.H."/>
            <person name="De La Providencia I."/>
            <person name="Hainaut M."/>
            <person name="Kuo A."/>
            <person name="Kohler A."/>
            <person name="Murat C."/>
            <person name="Tang N."/>
            <person name="Roy S."/>
            <person name="Loubradou J."/>
            <person name="Henrissat B."/>
            <person name="Grigoriev I.V."/>
            <person name="Corradi N."/>
            <person name="Roux C."/>
            <person name="Martin F.M."/>
        </authorList>
    </citation>
    <scope>NUCLEOTIDE SEQUENCE [LARGE SCALE GENOMIC DNA]</scope>
    <source>
        <strain evidence="11 12">DAOM 227022</strain>
    </source>
</reference>
<dbReference type="InterPro" id="IPR036790">
    <property type="entry name" value="Frizzled_dom_sf"/>
</dbReference>
<evidence type="ECO:0000256" key="3">
    <source>
        <dbReference type="ARBA" id="ARBA00022692"/>
    </source>
</evidence>
<sequence>MAQGLSTLKDDDLILNDCVQAFTSFVCATTFPMCITDTSLEVKIIPPCKSTCTNVIKSCLTNPESASTETQEIIKKYILSSKFFPQDCCNNITTSPPLNFEYPIEKCNSSPQLFNRPKCFKPLIEDRKWIETNKSEVTSKEFCQNGCCLPCPQSYALYPSNQMERGFLVTQILRVISVIGSGIMLFSYIVLPEKRAHPNLLILFASFSIFLYSTNVFFSILKPKRVQCINEIIPSTQGNNPFFCGFQGALLIFASYATIIWIGFIILNFHVHTVWNSNIMDDKYIYLHIVGWGIPTLFTIIALITHSINYQFATLCFIKVETSNSIFFYPLAAIIIPIFFIHIWTFGYIYRIMRKDRSNAEFKTRVLQPITIQWRELLLSVILIISVIFYWLFYFIKLSTIVKIIESKGFSKFLKDWMICIQSGKGQNYCANNVENNFMPSFRSILAAEISVSLIGVYFFIIFYNEILWLELNQWIHEKSSTIRSYD</sequence>
<evidence type="ECO:0000313" key="11">
    <source>
        <dbReference type="EMBL" id="RIA81292.1"/>
    </source>
</evidence>
<evidence type="ECO:0008006" key="13">
    <source>
        <dbReference type="Google" id="ProtNLM"/>
    </source>
</evidence>
<proteinExistence type="inferred from homology"/>
<feature type="domain" description="G-protein coupled receptors family 2 profile 2" evidence="10">
    <location>
        <begin position="166"/>
        <end position="388"/>
    </location>
</feature>
<comment type="similarity">
    <text evidence="2">Belongs to the G-protein coupled receptor Fz/Smo family.</text>
</comment>
<dbReference type="AlphaFoldDB" id="A0A397S714"/>
<evidence type="ECO:0000256" key="7">
    <source>
        <dbReference type="ARBA" id="ARBA00023170"/>
    </source>
</evidence>
<dbReference type="GO" id="GO:0016020">
    <property type="term" value="C:membrane"/>
    <property type="evidence" value="ECO:0007669"/>
    <property type="project" value="UniProtKB-SubCell"/>
</dbReference>
<dbReference type="InterPro" id="IPR020067">
    <property type="entry name" value="Frizzled_dom"/>
</dbReference>
<dbReference type="InterPro" id="IPR050949">
    <property type="entry name" value="GPCR_Fz/Smo-like"/>
</dbReference>
<keyword evidence="5 8" id="KW-0472">Membrane</keyword>
<dbReference type="SUPFAM" id="SSF63501">
    <property type="entry name" value="Frizzled cysteine-rich domain"/>
    <property type="match status" value="1"/>
</dbReference>
<feature type="transmembrane region" description="Helical" evidence="8">
    <location>
        <begin position="445"/>
        <end position="464"/>
    </location>
</feature>
<dbReference type="Gene3D" id="1.20.1070.10">
    <property type="entry name" value="Rhodopsin 7-helix transmembrane proteins"/>
    <property type="match status" value="1"/>
</dbReference>
<feature type="transmembrane region" description="Helical" evidence="8">
    <location>
        <begin position="172"/>
        <end position="190"/>
    </location>
</feature>
<dbReference type="PROSITE" id="PS50038">
    <property type="entry name" value="FZ"/>
    <property type="match status" value="1"/>
</dbReference>
<dbReference type="EMBL" id="QKYT01000818">
    <property type="protein sequence ID" value="RIA81292.1"/>
    <property type="molecule type" value="Genomic_DNA"/>
</dbReference>
<feature type="domain" description="FZ" evidence="9">
    <location>
        <begin position="1"/>
        <end position="92"/>
    </location>
</feature>
<dbReference type="STRING" id="658196.A0A397S714"/>
<evidence type="ECO:0000313" key="12">
    <source>
        <dbReference type="Proteomes" id="UP000265703"/>
    </source>
</evidence>
<dbReference type="InterPro" id="IPR000539">
    <property type="entry name" value="Frizzled/Smoothened_7TM"/>
</dbReference>
<dbReference type="PROSITE" id="PS50261">
    <property type="entry name" value="G_PROTEIN_RECEP_F2_4"/>
    <property type="match status" value="1"/>
</dbReference>
<evidence type="ECO:0000256" key="1">
    <source>
        <dbReference type="ARBA" id="ARBA00004141"/>
    </source>
</evidence>
<comment type="subcellular location">
    <subcellularLocation>
        <location evidence="1">Membrane</location>
        <topology evidence="1">Multi-pass membrane protein</topology>
    </subcellularLocation>
</comment>
<evidence type="ECO:0000256" key="4">
    <source>
        <dbReference type="ARBA" id="ARBA00022989"/>
    </source>
</evidence>
<dbReference type="Pfam" id="PF01534">
    <property type="entry name" value="Frizzled"/>
    <property type="match status" value="1"/>
</dbReference>
<gene>
    <name evidence="11" type="ORF">C1645_790717</name>
</gene>
<dbReference type="PANTHER" id="PTHR31787:SF3">
    <property type="entry name" value="FRIZZLED AND SMOOTHENED-LIKE PROTEIN H"/>
    <property type="match status" value="1"/>
</dbReference>
<feature type="transmembrane region" description="Helical" evidence="8">
    <location>
        <begin position="326"/>
        <end position="350"/>
    </location>
</feature>
<dbReference type="Gene3D" id="1.10.2000.10">
    <property type="entry name" value="Frizzled cysteine-rich domain"/>
    <property type="match status" value="1"/>
</dbReference>
<dbReference type="GO" id="GO:0007166">
    <property type="term" value="P:cell surface receptor signaling pathway"/>
    <property type="evidence" value="ECO:0007669"/>
    <property type="project" value="InterPro"/>
</dbReference>
<evidence type="ECO:0000256" key="8">
    <source>
        <dbReference type="SAM" id="Phobius"/>
    </source>
</evidence>
<keyword evidence="6" id="KW-1015">Disulfide bond</keyword>
<feature type="transmembrane region" description="Helical" evidence="8">
    <location>
        <begin position="242"/>
        <end position="264"/>
    </location>
</feature>
<keyword evidence="3 8" id="KW-0812">Transmembrane</keyword>
<dbReference type="PANTHER" id="PTHR31787">
    <property type="entry name" value="G-PROTEIN-COUPLED RECEPTOR GPCR FAMILY PROTEIN"/>
    <property type="match status" value="1"/>
</dbReference>
<feature type="transmembrane region" description="Helical" evidence="8">
    <location>
        <begin position="202"/>
        <end position="221"/>
    </location>
</feature>
<evidence type="ECO:0000256" key="2">
    <source>
        <dbReference type="ARBA" id="ARBA00008077"/>
    </source>
</evidence>
<comment type="caution">
    <text evidence="11">The sequence shown here is derived from an EMBL/GenBank/DDBJ whole genome shotgun (WGS) entry which is preliminary data.</text>
</comment>
<evidence type="ECO:0000259" key="9">
    <source>
        <dbReference type="PROSITE" id="PS50038"/>
    </source>
</evidence>
<keyword evidence="7" id="KW-0675">Receptor</keyword>
<accession>A0A397S714</accession>
<keyword evidence="12" id="KW-1185">Reference proteome</keyword>
<dbReference type="InterPro" id="IPR017981">
    <property type="entry name" value="GPCR_2-like_7TM"/>
</dbReference>
<evidence type="ECO:0000256" key="5">
    <source>
        <dbReference type="ARBA" id="ARBA00023136"/>
    </source>
</evidence>
<evidence type="ECO:0000256" key="6">
    <source>
        <dbReference type="ARBA" id="ARBA00023157"/>
    </source>
</evidence>
<name>A0A397S714_9GLOM</name>
<protein>
    <recommendedName>
        <fullName evidence="13">G-protein coupled receptors family 2 profile 2 domain-containing protein</fullName>
    </recommendedName>
</protein>
<feature type="transmembrane region" description="Helical" evidence="8">
    <location>
        <begin position="377"/>
        <end position="396"/>
    </location>
</feature>
<dbReference type="GO" id="GO:0004888">
    <property type="term" value="F:transmembrane signaling receptor activity"/>
    <property type="evidence" value="ECO:0007669"/>
    <property type="project" value="InterPro"/>
</dbReference>
<keyword evidence="4 8" id="KW-1133">Transmembrane helix</keyword>
<dbReference type="Proteomes" id="UP000265703">
    <property type="component" value="Unassembled WGS sequence"/>
</dbReference>
<feature type="transmembrane region" description="Helical" evidence="8">
    <location>
        <begin position="284"/>
        <end position="305"/>
    </location>
</feature>
<organism evidence="11 12">
    <name type="scientific">Glomus cerebriforme</name>
    <dbReference type="NCBI Taxonomy" id="658196"/>
    <lineage>
        <taxon>Eukaryota</taxon>
        <taxon>Fungi</taxon>
        <taxon>Fungi incertae sedis</taxon>
        <taxon>Mucoromycota</taxon>
        <taxon>Glomeromycotina</taxon>
        <taxon>Glomeromycetes</taxon>
        <taxon>Glomerales</taxon>
        <taxon>Glomeraceae</taxon>
        <taxon>Glomus</taxon>
    </lineage>
</organism>